<dbReference type="EMBL" id="HE612861">
    <property type="protein sequence ID" value="CCE63819.1"/>
    <property type="molecule type" value="Genomic_DNA"/>
</dbReference>
<dbReference type="NCBIfam" id="NF037982">
    <property type="entry name" value="Nramp_1"/>
    <property type="match status" value="1"/>
</dbReference>
<reference evidence="7 8" key="1">
    <citation type="journal article" date="2011" name="Proc. Natl. Acad. Sci. U.S.A.">
        <title>Evolutionary erosion of yeast sex chromosomes by mating-type switching accidents.</title>
        <authorList>
            <person name="Gordon J.L."/>
            <person name="Armisen D."/>
            <person name="Proux-Wera E."/>
            <person name="Oheigeartaigh S.S."/>
            <person name="Byrne K.P."/>
            <person name="Wolfe K.H."/>
        </authorList>
    </citation>
    <scope>NUCLEOTIDE SEQUENCE [LARGE SCALE GENOMIC DNA]</scope>
    <source>
        <strain evidence="8">ATCC 24235 / CBS 4417 / NBRC 1672 / NRRL Y-8282 / UCD 70-5</strain>
    </source>
</reference>
<dbReference type="GO" id="GO:0006878">
    <property type="term" value="P:intracellular copper ion homeostasis"/>
    <property type="evidence" value="ECO:0007669"/>
    <property type="project" value="EnsemblFungi"/>
</dbReference>
<keyword evidence="2 6" id="KW-0812">Transmembrane</keyword>
<feature type="transmembrane region" description="Helical" evidence="6">
    <location>
        <begin position="451"/>
        <end position="473"/>
    </location>
</feature>
<feature type="transmembrane region" description="Helical" evidence="6">
    <location>
        <begin position="580"/>
        <end position="602"/>
    </location>
</feature>
<evidence type="ECO:0000256" key="1">
    <source>
        <dbReference type="ARBA" id="ARBA00004141"/>
    </source>
</evidence>
<proteinExistence type="inferred from homology"/>
<feature type="transmembrane region" description="Helical" evidence="6">
    <location>
        <begin position="117"/>
        <end position="141"/>
    </location>
</feature>
<dbReference type="PANTHER" id="PTHR11706:SF101">
    <property type="entry name" value="MANGANESE TRANSPORTER SMF1"/>
    <property type="match status" value="1"/>
</dbReference>
<organism evidence="7 8">
    <name type="scientific">Tetrapisispora phaffii (strain ATCC 24235 / CBS 4417 / NBRC 1672 / NRRL Y-8282 / UCD 70-5)</name>
    <name type="common">Yeast</name>
    <name type="synonym">Fabospora phaffii</name>
    <dbReference type="NCBI Taxonomy" id="1071381"/>
    <lineage>
        <taxon>Eukaryota</taxon>
        <taxon>Fungi</taxon>
        <taxon>Dikarya</taxon>
        <taxon>Ascomycota</taxon>
        <taxon>Saccharomycotina</taxon>
        <taxon>Saccharomycetes</taxon>
        <taxon>Saccharomycetales</taxon>
        <taxon>Saccharomycetaceae</taxon>
        <taxon>Tetrapisispora</taxon>
    </lineage>
</organism>
<evidence type="ECO:0000313" key="7">
    <source>
        <dbReference type="EMBL" id="CCE63819.1"/>
    </source>
</evidence>
<dbReference type="GO" id="GO:0030026">
    <property type="term" value="P:intracellular manganese ion homeostasis"/>
    <property type="evidence" value="ECO:0007669"/>
    <property type="project" value="EnsemblFungi"/>
</dbReference>
<dbReference type="HOGENOM" id="CLU_020088_4_1_1"/>
<dbReference type="GeneID" id="11535642"/>
<evidence type="ECO:0000256" key="3">
    <source>
        <dbReference type="ARBA" id="ARBA00022989"/>
    </source>
</evidence>
<comment type="subcellular location">
    <subcellularLocation>
        <location evidence="1">Membrane</location>
        <topology evidence="1">Multi-pass membrane protein</topology>
    </subcellularLocation>
</comment>
<dbReference type="GO" id="GO:0005384">
    <property type="term" value="F:manganese ion transmembrane transporter activity"/>
    <property type="evidence" value="ECO:0007669"/>
    <property type="project" value="TreeGrafter"/>
</dbReference>
<keyword evidence="8" id="KW-1185">Reference proteome</keyword>
<dbReference type="OMA" id="YEYYPRT"/>
<name>G8BUN3_TETPH</name>
<dbReference type="PANTHER" id="PTHR11706">
    <property type="entry name" value="SOLUTE CARRIER PROTEIN FAMILY 11 MEMBER"/>
    <property type="match status" value="1"/>
</dbReference>
<feature type="region of interest" description="Disordered" evidence="5">
    <location>
        <begin position="1"/>
        <end position="41"/>
    </location>
</feature>
<dbReference type="GO" id="GO:0015086">
    <property type="term" value="F:cadmium ion transmembrane transporter activity"/>
    <property type="evidence" value="ECO:0007669"/>
    <property type="project" value="TreeGrafter"/>
</dbReference>
<dbReference type="GO" id="GO:0006825">
    <property type="term" value="P:copper ion transport"/>
    <property type="evidence" value="ECO:0007669"/>
    <property type="project" value="EnsemblFungi"/>
</dbReference>
<dbReference type="InterPro" id="IPR001046">
    <property type="entry name" value="NRAMP_fam"/>
</dbReference>
<evidence type="ECO:0000313" key="8">
    <source>
        <dbReference type="Proteomes" id="UP000005666"/>
    </source>
</evidence>
<evidence type="ECO:0000256" key="6">
    <source>
        <dbReference type="SAM" id="Phobius"/>
    </source>
</evidence>
<keyword evidence="4 6" id="KW-0472">Membrane</keyword>
<dbReference type="AlphaFoldDB" id="G8BUN3"/>
<dbReference type="Proteomes" id="UP000005666">
    <property type="component" value="Chromosome 6"/>
</dbReference>
<dbReference type="GO" id="GO:0034755">
    <property type="term" value="P:iron ion transmembrane transport"/>
    <property type="evidence" value="ECO:0007669"/>
    <property type="project" value="TreeGrafter"/>
</dbReference>
<feature type="transmembrane region" description="Helical" evidence="6">
    <location>
        <begin position="274"/>
        <end position="297"/>
    </location>
</feature>
<feature type="transmembrane region" description="Helical" evidence="6">
    <location>
        <begin position="193"/>
        <end position="213"/>
    </location>
</feature>
<dbReference type="GO" id="GO:0015295">
    <property type="term" value="F:solute:proton symporter activity"/>
    <property type="evidence" value="ECO:0007669"/>
    <property type="project" value="EnsemblFungi"/>
</dbReference>
<dbReference type="PRINTS" id="PR00447">
    <property type="entry name" value="NATRESASSCMP"/>
</dbReference>
<feature type="transmembrane region" description="Helical" evidence="6">
    <location>
        <begin position="225"/>
        <end position="248"/>
    </location>
</feature>
<evidence type="ECO:0000256" key="2">
    <source>
        <dbReference type="ARBA" id="ARBA00022692"/>
    </source>
</evidence>
<keyword evidence="3 6" id="KW-1133">Transmembrane helix</keyword>
<dbReference type="eggNOG" id="KOG1291">
    <property type="taxonomic scope" value="Eukaryota"/>
</dbReference>
<dbReference type="GO" id="GO:0005886">
    <property type="term" value="C:plasma membrane"/>
    <property type="evidence" value="ECO:0007669"/>
    <property type="project" value="EnsemblFungi"/>
</dbReference>
<feature type="transmembrane region" description="Helical" evidence="6">
    <location>
        <begin position="363"/>
        <end position="385"/>
    </location>
</feature>
<dbReference type="OrthoDB" id="409173at2759"/>
<dbReference type="Pfam" id="PF01566">
    <property type="entry name" value="Nramp"/>
    <property type="match status" value="2"/>
</dbReference>
<sequence length="612" mass="67310">MTRNSKDYSEASIEAEEIHRTGLKSLKDEMHDPSKQSTSEEFDSEVIQMTVLASQQSLNNEVSSRVYIEENESKSKKIKNTIKKYLKFVGPGLLVSVAYIDPGNYSTAVTSGAQNQYTLLCVVLLSNCIAIYLQCLCIKLASVTGLDLARACRTHLPRWANIILYCFGEACIISTDIAEVIGTAIALNILIKVPLPAGVAISIVDIFIIMLVYRPGVSSMKLVRMFEIGIAGLVLAVFICFTVELSYIPFTVEQTRKIFRGFVPSREMFHNSGMYNAISILGATVMPHSLFLGSGIVQPRLLDYDLKHNNYSINTDPDFEDTEEDHTKYNKEAMKEEKFLNYAPSIGAIKYCMKYSMIELGSTLLTVAFFINCAILIVAGSTLYGTDQAIGADLYTIHSLLSSTISKGAGTIFMLALLLSGQSAGIVCTMAGQIVCEGHIKWSVVPWKRRLLTRGISIIPCLIISICIGRSALSKALNSSQVVLSLLLPFIVAPLVYFTSSKKIMSLKVPVMNKRNEETSKSCADAGKQNDLTDPSFQEARNDGTDIDCSVRSENITPNNSDVQGEEDNEYTMVDMSNNWAMTIVSGIVWIFLSLLNVYAIVELGISHGDIS</sequence>
<feature type="transmembrane region" description="Helical" evidence="6">
    <location>
        <begin position="405"/>
        <end position="430"/>
    </location>
</feature>
<evidence type="ECO:0000256" key="4">
    <source>
        <dbReference type="ARBA" id="ARBA00023136"/>
    </source>
</evidence>
<dbReference type="NCBIfam" id="TIGR01197">
    <property type="entry name" value="nramp"/>
    <property type="match status" value="1"/>
</dbReference>
<feature type="transmembrane region" description="Helical" evidence="6">
    <location>
        <begin position="85"/>
        <end position="105"/>
    </location>
</feature>
<dbReference type="KEGG" id="tpf:TPHA_0F03380"/>
<protein>
    <submittedName>
        <fullName evidence="7">Uncharacterized protein</fullName>
    </submittedName>
</protein>
<feature type="transmembrane region" description="Helical" evidence="6">
    <location>
        <begin position="479"/>
        <end position="498"/>
    </location>
</feature>
<feature type="compositionally biased region" description="Basic and acidic residues" evidence="5">
    <location>
        <begin position="16"/>
        <end position="34"/>
    </location>
</feature>
<dbReference type="STRING" id="1071381.G8BUN3"/>
<evidence type="ECO:0000256" key="5">
    <source>
        <dbReference type="SAM" id="MobiDB-lite"/>
    </source>
</evidence>
<dbReference type="RefSeq" id="XP_003686253.1">
    <property type="nucleotide sequence ID" value="XM_003686205.1"/>
</dbReference>
<gene>
    <name evidence="7" type="primary">TPHA0F03380</name>
    <name evidence="7" type="ordered locus">TPHA_0F03380</name>
</gene>
<dbReference type="HAMAP" id="MF_00221">
    <property type="entry name" value="NRAMP"/>
    <property type="match status" value="1"/>
</dbReference>
<feature type="transmembrane region" description="Helical" evidence="6">
    <location>
        <begin position="162"/>
        <end position="187"/>
    </location>
</feature>
<accession>G8BUN3</accession>